<dbReference type="Pfam" id="PF05140">
    <property type="entry name" value="ResB"/>
    <property type="match status" value="1"/>
</dbReference>
<feature type="domain" description="ResB-like" evidence="8">
    <location>
        <begin position="71"/>
        <end position="180"/>
    </location>
</feature>
<keyword evidence="5 6" id="KW-0472">Membrane</keyword>
<dbReference type="GO" id="GO:0005886">
    <property type="term" value="C:plasma membrane"/>
    <property type="evidence" value="ECO:0007669"/>
    <property type="project" value="TreeGrafter"/>
</dbReference>
<evidence type="ECO:0000256" key="1">
    <source>
        <dbReference type="ARBA" id="ARBA00004141"/>
    </source>
</evidence>
<feature type="domain" description="Cytochrome c assembly protein" evidence="7">
    <location>
        <begin position="547"/>
        <end position="745"/>
    </location>
</feature>
<feature type="transmembrane region" description="Helical" evidence="6">
    <location>
        <begin position="657"/>
        <end position="677"/>
    </location>
</feature>
<evidence type="ECO:0000256" key="2">
    <source>
        <dbReference type="ARBA" id="ARBA00022692"/>
    </source>
</evidence>
<dbReference type="Pfam" id="PF01578">
    <property type="entry name" value="Cytochrom_C_asm"/>
    <property type="match status" value="1"/>
</dbReference>
<evidence type="ECO:0000259" key="7">
    <source>
        <dbReference type="Pfam" id="PF01578"/>
    </source>
</evidence>
<evidence type="ECO:0000256" key="5">
    <source>
        <dbReference type="ARBA" id="ARBA00023136"/>
    </source>
</evidence>
<dbReference type="InterPro" id="IPR002541">
    <property type="entry name" value="Cyt_c_assembly"/>
</dbReference>
<dbReference type="Proteomes" id="UP000285777">
    <property type="component" value="Unassembled WGS sequence"/>
</dbReference>
<feature type="transmembrane region" description="Helical" evidence="6">
    <location>
        <begin position="574"/>
        <end position="592"/>
    </location>
</feature>
<evidence type="ECO:0000313" key="10">
    <source>
        <dbReference type="Proteomes" id="UP000285777"/>
    </source>
</evidence>
<dbReference type="InterPro" id="IPR007816">
    <property type="entry name" value="ResB-like_domain"/>
</dbReference>
<feature type="transmembrane region" description="Helical" evidence="6">
    <location>
        <begin position="71"/>
        <end position="90"/>
    </location>
</feature>
<feature type="transmembrane region" description="Helical" evidence="6">
    <location>
        <begin position="193"/>
        <end position="216"/>
    </location>
</feature>
<gene>
    <name evidence="9" type="ORF">DW150_14115</name>
</gene>
<proteinExistence type="predicted"/>
<dbReference type="PANTHER" id="PTHR30071">
    <property type="entry name" value="HEME EXPORTER PROTEIN C"/>
    <property type="match status" value="1"/>
</dbReference>
<evidence type="ECO:0000256" key="3">
    <source>
        <dbReference type="ARBA" id="ARBA00022748"/>
    </source>
</evidence>
<keyword evidence="2 6" id="KW-0812">Transmembrane</keyword>
<feature type="transmembrane region" description="Helical" evidence="6">
    <location>
        <begin position="228"/>
        <end position="249"/>
    </location>
</feature>
<feature type="transmembrane region" description="Helical" evidence="6">
    <location>
        <begin position="485"/>
        <end position="503"/>
    </location>
</feature>
<feature type="transmembrane region" description="Helical" evidence="6">
    <location>
        <begin position="692"/>
        <end position="710"/>
    </location>
</feature>
<feature type="transmembrane region" description="Helical" evidence="6">
    <location>
        <begin position="717"/>
        <end position="737"/>
    </location>
</feature>
<feature type="transmembrane region" description="Helical" evidence="6">
    <location>
        <begin position="546"/>
        <end position="567"/>
    </location>
</feature>
<evidence type="ECO:0000259" key="8">
    <source>
        <dbReference type="Pfam" id="PF05140"/>
    </source>
</evidence>
<organism evidence="9 10">
    <name type="scientific">Phocaeicola vulgatus</name>
    <name type="common">Bacteroides vulgatus</name>
    <dbReference type="NCBI Taxonomy" id="821"/>
    <lineage>
        <taxon>Bacteria</taxon>
        <taxon>Pseudomonadati</taxon>
        <taxon>Bacteroidota</taxon>
        <taxon>Bacteroidia</taxon>
        <taxon>Bacteroidales</taxon>
        <taxon>Bacteroidaceae</taxon>
        <taxon>Phocaeicola</taxon>
    </lineage>
</organism>
<evidence type="ECO:0000313" key="9">
    <source>
        <dbReference type="EMBL" id="RHI89200.1"/>
    </source>
</evidence>
<reference evidence="9 10" key="1">
    <citation type="submission" date="2018-08" db="EMBL/GenBank/DDBJ databases">
        <title>A genome reference for cultivated species of the human gut microbiota.</title>
        <authorList>
            <person name="Zou Y."/>
            <person name="Xue W."/>
            <person name="Luo G."/>
        </authorList>
    </citation>
    <scope>NUCLEOTIDE SEQUENCE [LARGE SCALE GENOMIC DNA]</scope>
    <source>
        <strain evidence="9 10">AM13-21</strain>
    </source>
</reference>
<dbReference type="GO" id="GO:0020037">
    <property type="term" value="F:heme binding"/>
    <property type="evidence" value="ECO:0007669"/>
    <property type="project" value="InterPro"/>
</dbReference>
<protein>
    <submittedName>
        <fullName evidence="9">Cytochrome C biogenesis protein</fullName>
    </submittedName>
</protein>
<sequence length="750" mass="86241">MKLLKRTAFSLLGILLLILTIATILEKIYGTDFVNEYIYSSVPFVILWGATAITSLLYIIKNKLHRQPVIFLLHLSLLFILAGAFTTWIYGEQGTMRVRQGEQQTSFTDSKGISHQLPFSITLNQFEIIYYKGTLAPMDFISHISVADKDCHRQIQGKVSMNHIFSYQHYRFYQSGYSEDNEGSVFSVSHDPYGIGITYAGYTLLLLSTVFFFFSPQSRFRQLLKSPLLHRSLTVILLLFAFSLNSNFLKANSPSPKVLPREVAGHFGDLYILYNNRICPLQTFARDFTIKLYGSSSYKGLTPEEVLTGWLFYYDSWKNEPIIRIKSNEARKILEIEGNYARLKDYISTINEYKLEKMMNHIRSGEQVTDKRGIEEADEKFNIINLVCTGAMMKIFPCRNIAGKTLEWYSQSDQLPQDMDNDKWVFIRKSMSYVNEMIVMKKYNDACLLLEKIKKYQQKECDGLLPADNKFKAEKIYNQFDYSKSVAMACICIGLICFIYYCHCMASQKRTSRKAIIILNILLWIVFTYLSAAICLRGYVSNHLPLSNGFETMQFMAWCTLLLTFLLQRKFAMLLPFGFLLCGLTLMVSMLGESNPQITQLMPVLQSPLLSIHVVVIMIAYSLLAFIMLNGVTAVILHQSQKECKEQIERLQIISQIILYPAIFLLAIGIFIGAVWANVSWGRYWGWDPKEVWALITMLVYAMALHPRSLPWFHRTMFFHVFCIAAFITVLITYFGVNFLLGGMHSYANG</sequence>
<dbReference type="EMBL" id="QRLF01000023">
    <property type="protein sequence ID" value="RHI89200.1"/>
    <property type="molecule type" value="Genomic_DNA"/>
</dbReference>
<dbReference type="RefSeq" id="WP_118291342.1">
    <property type="nucleotide sequence ID" value="NZ_QRLF01000023.1"/>
</dbReference>
<comment type="caution">
    <text evidence="9">The sequence shown here is derived from an EMBL/GenBank/DDBJ whole genome shotgun (WGS) entry which is preliminary data.</text>
</comment>
<keyword evidence="4 6" id="KW-1133">Transmembrane helix</keyword>
<feature type="transmembrane region" description="Helical" evidence="6">
    <location>
        <begin position="612"/>
        <end position="637"/>
    </location>
</feature>
<feature type="transmembrane region" description="Helical" evidence="6">
    <location>
        <begin position="515"/>
        <end position="540"/>
    </location>
</feature>
<keyword evidence="3" id="KW-0201">Cytochrome c-type biogenesis</keyword>
<dbReference type="InterPro" id="IPR045062">
    <property type="entry name" value="Cyt_c_biogenesis_CcsA/CcmC"/>
</dbReference>
<dbReference type="PANTHER" id="PTHR30071:SF1">
    <property type="entry name" value="CYTOCHROME B_B6 PROTEIN-RELATED"/>
    <property type="match status" value="1"/>
</dbReference>
<dbReference type="GO" id="GO:0017004">
    <property type="term" value="P:cytochrome complex assembly"/>
    <property type="evidence" value="ECO:0007669"/>
    <property type="project" value="UniProtKB-KW"/>
</dbReference>
<comment type="subcellular location">
    <subcellularLocation>
        <location evidence="1">Membrane</location>
        <topology evidence="1">Multi-pass membrane protein</topology>
    </subcellularLocation>
</comment>
<evidence type="ECO:0000256" key="6">
    <source>
        <dbReference type="SAM" id="Phobius"/>
    </source>
</evidence>
<accession>A0A415BQ50</accession>
<dbReference type="AlphaFoldDB" id="A0A415BQ50"/>
<feature type="transmembrane region" description="Helical" evidence="6">
    <location>
        <begin position="38"/>
        <end position="59"/>
    </location>
</feature>
<evidence type="ECO:0000256" key="4">
    <source>
        <dbReference type="ARBA" id="ARBA00022989"/>
    </source>
</evidence>
<name>A0A415BQ50_PHOVU</name>